<dbReference type="InterPro" id="IPR000337">
    <property type="entry name" value="GPCR_3"/>
</dbReference>
<comment type="subcellular location">
    <subcellularLocation>
        <location evidence="1">Membrane</location>
        <topology evidence="1">Multi-pass membrane protein</topology>
    </subcellularLocation>
</comment>
<comment type="caution">
    <text evidence="8">The sequence shown here is derived from an EMBL/GenBank/DDBJ whole genome shotgun (WGS) entry which is preliminary data.</text>
</comment>
<dbReference type="PANTHER" id="PTHR24060">
    <property type="entry name" value="METABOTROPIC GLUTAMATE RECEPTOR"/>
    <property type="match status" value="1"/>
</dbReference>
<evidence type="ECO:0000256" key="5">
    <source>
        <dbReference type="ARBA" id="ARBA00023180"/>
    </source>
</evidence>
<evidence type="ECO:0000256" key="3">
    <source>
        <dbReference type="ARBA" id="ARBA00022989"/>
    </source>
</evidence>
<feature type="transmembrane region" description="Helical" evidence="6">
    <location>
        <begin position="76"/>
        <end position="93"/>
    </location>
</feature>
<dbReference type="Proteomes" id="UP001174909">
    <property type="component" value="Unassembled WGS sequence"/>
</dbReference>
<dbReference type="InterPro" id="IPR050726">
    <property type="entry name" value="mGluR"/>
</dbReference>
<keyword evidence="9" id="KW-1185">Reference proteome</keyword>
<dbReference type="EMBL" id="CASHTH010002075">
    <property type="protein sequence ID" value="CAI8024432.1"/>
    <property type="molecule type" value="Genomic_DNA"/>
</dbReference>
<dbReference type="GO" id="GO:0004930">
    <property type="term" value="F:G protein-coupled receptor activity"/>
    <property type="evidence" value="ECO:0007669"/>
    <property type="project" value="InterPro"/>
</dbReference>
<dbReference type="Pfam" id="PF00003">
    <property type="entry name" value="7tm_3"/>
    <property type="match status" value="1"/>
</dbReference>
<dbReference type="PRINTS" id="PR00248">
    <property type="entry name" value="GPCRMGR"/>
</dbReference>
<evidence type="ECO:0000313" key="8">
    <source>
        <dbReference type="EMBL" id="CAI8024432.1"/>
    </source>
</evidence>
<dbReference type="GO" id="GO:0016020">
    <property type="term" value="C:membrane"/>
    <property type="evidence" value="ECO:0007669"/>
    <property type="project" value="UniProtKB-SubCell"/>
</dbReference>
<evidence type="ECO:0000256" key="1">
    <source>
        <dbReference type="ARBA" id="ARBA00004141"/>
    </source>
</evidence>
<evidence type="ECO:0000259" key="7">
    <source>
        <dbReference type="PROSITE" id="PS50259"/>
    </source>
</evidence>
<feature type="transmembrane region" description="Helical" evidence="6">
    <location>
        <begin position="113"/>
        <end position="132"/>
    </location>
</feature>
<keyword evidence="4 6" id="KW-0472">Membrane</keyword>
<dbReference type="InterPro" id="IPR017978">
    <property type="entry name" value="GPCR_3_C"/>
</dbReference>
<gene>
    <name evidence="8" type="ORF">GBAR_LOCUS14184</name>
</gene>
<accession>A0AA35WS49</accession>
<evidence type="ECO:0000313" key="9">
    <source>
        <dbReference type="Proteomes" id="UP001174909"/>
    </source>
</evidence>
<evidence type="ECO:0000256" key="6">
    <source>
        <dbReference type="SAM" id="Phobius"/>
    </source>
</evidence>
<keyword evidence="5" id="KW-0325">Glycoprotein</keyword>
<feature type="non-terminal residue" evidence="8">
    <location>
        <position position="1"/>
    </location>
</feature>
<name>A0AA35WS49_GEOBA</name>
<keyword evidence="8" id="KW-0675">Receptor</keyword>
<evidence type="ECO:0000256" key="4">
    <source>
        <dbReference type="ARBA" id="ARBA00023136"/>
    </source>
</evidence>
<dbReference type="PROSITE" id="PS50259">
    <property type="entry name" value="G_PROTEIN_RECEP_F3_4"/>
    <property type="match status" value="1"/>
</dbReference>
<feature type="domain" description="G-protein coupled receptors family 3 profile" evidence="7">
    <location>
        <begin position="6"/>
        <end position="134"/>
    </location>
</feature>
<dbReference type="AlphaFoldDB" id="A0AA35WS49"/>
<feature type="transmembrane region" description="Helical" evidence="6">
    <location>
        <begin position="6"/>
        <end position="32"/>
    </location>
</feature>
<evidence type="ECO:0000256" key="2">
    <source>
        <dbReference type="ARBA" id="ARBA00022692"/>
    </source>
</evidence>
<keyword evidence="3 6" id="KW-1133">Transmembrane helix</keyword>
<organism evidence="8 9">
    <name type="scientific">Geodia barretti</name>
    <name type="common">Barrett's horny sponge</name>
    <dbReference type="NCBI Taxonomy" id="519541"/>
    <lineage>
        <taxon>Eukaryota</taxon>
        <taxon>Metazoa</taxon>
        <taxon>Porifera</taxon>
        <taxon>Demospongiae</taxon>
        <taxon>Heteroscleromorpha</taxon>
        <taxon>Tetractinellida</taxon>
        <taxon>Astrophorina</taxon>
        <taxon>Geodiidae</taxon>
        <taxon>Geodia</taxon>
    </lineage>
</organism>
<feature type="transmembrane region" description="Helical" evidence="6">
    <location>
        <begin position="44"/>
        <end position="64"/>
    </location>
</feature>
<keyword evidence="2 6" id="KW-0812">Transmembrane</keyword>
<proteinExistence type="predicted"/>
<reference evidence="8" key="1">
    <citation type="submission" date="2023-03" db="EMBL/GenBank/DDBJ databases">
        <authorList>
            <person name="Steffen K."/>
            <person name="Cardenas P."/>
        </authorList>
    </citation>
    <scope>NUCLEOTIDE SEQUENCE</scope>
</reference>
<sequence length="134" mass="15062">MYSDPWAIPSLIIACIGVLCVAATAVIFGVYWKTPVIKSSGREQMILLLIGICCSFILPFFYVAPPSIPICLVNRLGIWFCYSLMFAALAVKAQRVARIFYGVKRNIHYKPRFATPIYQVIFTLIIVAIQMIPI</sequence>
<protein>
    <submittedName>
        <fullName evidence="8">Metabotropic glutamate receptor 5</fullName>
    </submittedName>
</protein>